<dbReference type="SUPFAM" id="SSF141868">
    <property type="entry name" value="EAL domain-like"/>
    <property type="match status" value="1"/>
</dbReference>
<reference evidence="6" key="2">
    <citation type="submission" date="2017-05" db="EMBL/GenBank/DDBJ databases">
        <title>Whole genome sequence of fish pathogenic bacteria, Photobacterium damselae subsp. piscicida, strain 91-197, isolated from hybrid striped bass (Morone sp.) in USA.</title>
        <authorList>
            <person name="Teru Y."/>
            <person name="Hikima J."/>
            <person name="Kono T."/>
            <person name="Sakai M."/>
            <person name="Takano T."/>
            <person name="Hawke J.P."/>
            <person name="Takeyama H."/>
            <person name="Aoki T."/>
        </authorList>
    </citation>
    <scope>NUCLEOTIDE SEQUENCE [LARGE SCALE GENOMIC DNA]</scope>
    <source>
        <strain evidence="6">91-197</strain>
    </source>
</reference>
<dbReference type="CDD" id="cd01948">
    <property type="entry name" value="EAL"/>
    <property type="match status" value="1"/>
</dbReference>
<dbReference type="RefSeq" id="WP_086957023.1">
    <property type="nucleotide sequence ID" value="NZ_AP018045.1"/>
</dbReference>
<dbReference type="GO" id="GO:0071111">
    <property type="term" value="F:cyclic-guanylate-specific phosphodiesterase activity"/>
    <property type="evidence" value="ECO:0007669"/>
    <property type="project" value="InterPro"/>
</dbReference>
<evidence type="ECO:0000313" key="6">
    <source>
        <dbReference type="Proteomes" id="UP000218676"/>
    </source>
</evidence>
<dbReference type="Gene3D" id="3.20.20.450">
    <property type="entry name" value="EAL domain"/>
    <property type="match status" value="1"/>
</dbReference>
<dbReference type="InterPro" id="IPR001633">
    <property type="entry name" value="EAL_dom"/>
</dbReference>
<dbReference type="InterPro" id="IPR035919">
    <property type="entry name" value="EAL_sf"/>
</dbReference>
<name>A0A1V1V3Y4_PHODP</name>
<reference evidence="5 7" key="3">
    <citation type="submission" date="2020-09" db="EMBL/GenBank/DDBJ databases">
        <title>Complete, closed and curated genome sequences of Photobacterium damselae subsp. piscicida isolates from Australia indicate localised evolution and additional plasmid-borne pathogenicity mechanisms.</title>
        <authorList>
            <person name="Baseggio L."/>
            <person name="Silayeva O."/>
            <person name="Buller N."/>
            <person name="Landos M."/>
            <person name="Engelstaedter J."/>
            <person name="Barnes A.C."/>
        </authorList>
    </citation>
    <scope>NUCLEOTIDE SEQUENCE [LARGE SCALE GENOMIC DNA]</scope>
    <source>
        <strain evidence="5 7">AS-16-0540-1</strain>
    </source>
</reference>
<dbReference type="Pfam" id="PF00563">
    <property type="entry name" value="EAL"/>
    <property type="match status" value="1"/>
</dbReference>
<dbReference type="SMART" id="SM00052">
    <property type="entry name" value="EAL"/>
    <property type="match status" value="1"/>
</dbReference>
<dbReference type="InterPro" id="IPR001789">
    <property type="entry name" value="Sig_transdc_resp-reg_receiver"/>
</dbReference>
<gene>
    <name evidence="5" type="ORF">IC627_05465</name>
    <name evidence="4" type="ORF">PDPUS_1_02149</name>
</gene>
<evidence type="ECO:0000313" key="5">
    <source>
        <dbReference type="EMBL" id="QOD57405.1"/>
    </source>
</evidence>
<feature type="domain" description="Response regulatory" evidence="2">
    <location>
        <begin position="19"/>
        <end position="139"/>
    </location>
</feature>
<dbReference type="Pfam" id="PF00072">
    <property type="entry name" value="Response_reg"/>
    <property type="match status" value="1"/>
</dbReference>
<dbReference type="InterPro" id="IPR011006">
    <property type="entry name" value="CheY-like_superfamily"/>
</dbReference>
<feature type="domain" description="EAL" evidence="3">
    <location>
        <begin position="152"/>
        <end position="406"/>
    </location>
</feature>
<dbReference type="SUPFAM" id="SSF52172">
    <property type="entry name" value="CheY-like"/>
    <property type="match status" value="1"/>
</dbReference>
<dbReference type="SMART" id="SM00448">
    <property type="entry name" value="REC"/>
    <property type="match status" value="1"/>
</dbReference>
<dbReference type="EMBL" id="CP061854">
    <property type="protein sequence ID" value="QOD57405.1"/>
    <property type="molecule type" value="Genomic_DNA"/>
</dbReference>
<organism evidence="5 7">
    <name type="scientific">Photobacterium damsela subsp. piscicida</name>
    <name type="common">Pasteurella piscicida</name>
    <dbReference type="NCBI Taxonomy" id="38294"/>
    <lineage>
        <taxon>Bacteria</taxon>
        <taxon>Pseudomonadati</taxon>
        <taxon>Pseudomonadota</taxon>
        <taxon>Gammaproteobacteria</taxon>
        <taxon>Vibrionales</taxon>
        <taxon>Vibrionaceae</taxon>
        <taxon>Photobacterium</taxon>
    </lineage>
</organism>
<evidence type="ECO:0000256" key="1">
    <source>
        <dbReference type="PROSITE-ProRule" id="PRU00169"/>
    </source>
</evidence>
<evidence type="ECO:0000313" key="7">
    <source>
        <dbReference type="Proteomes" id="UP000516656"/>
    </source>
</evidence>
<protein>
    <submittedName>
        <fullName evidence="5">EAL domain-containing response regulator</fullName>
    </submittedName>
    <submittedName>
        <fullName evidence="4">Phytochrome-like protein cph2</fullName>
    </submittedName>
</protein>
<dbReference type="PROSITE" id="PS50110">
    <property type="entry name" value="RESPONSE_REGULATORY"/>
    <property type="match status" value="1"/>
</dbReference>
<dbReference type="EMBL" id="AP018045">
    <property type="protein sequence ID" value="BAX53523.1"/>
    <property type="molecule type" value="Genomic_DNA"/>
</dbReference>
<dbReference type="PANTHER" id="PTHR33121">
    <property type="entry name" value="CYCLIC DI-GMP PHOSPHODIESTERASE PDEF"/>
    <property type="match status" value="1"/>
</dbReference>
<evidence type="ECO:0000259" key="2">
    <source>
        <dbReference type="PROSITE" id="PS50110"/>
    </source>
</evidence>
<dbReference type="PANTHER" id="PTHR33121:SF79">
    <property type="entry name" value="CYCLIC DI-GMP PHOSPHODIESTERASE PDED-RELATED"/>
    <property type="match status" value="1"/>
</dbReference>
<feature type="modified residue" description="4-aspartylphosphate" evidence="1">
    <location>
        <position position="69"/>
    </location>
</feature>
<keyword evidence="1" id="KW-0597">Phosphoprotein</keyword>
<dbReference type="AlphaFoldDB" id="A0A1V1V3Y4"/>
<evidence type="ECO:0000313" key="4">
    <source>
        <dbReference type="EMBL" id="BAX53523.1"/>
    </source>
</evidence>
<dbReference type="PROSITE" id="PS50883">
    <property type="entry name" value="EAL"/>
    <property type="match status" value="1"/>
</dbReference>
<proteinExistence type="predicted"/>
<accession>A0A1V1V3Y4</accession>
<dbReference type="Gene3D" id="3.40.50.2300">
    <property type="match status" value="1"/>
</dbReference>
<dbReference type="Proteomes" id="UP000218676">
    <property type="component" value="Chromosome 1"/>
</dbReference>
<dbReference type="GO" id="GO:0000160">
    <property type="term" value="P:phosphorelay signal transduction system"/>
    <property type="evidence" value="ECO:0007669"/>
    <property type="project" value="InterPro"/>
</dbReference>
<sequence length="414" mass="46782">MTEIKSTQCQTSTLPMDKKILVLEDHTFQRWFLVNSIKQLGYQSVLEASSGQEALAICQQQSIDIILCDLELPDMDGIEVLRKLSEQKKALSIILCSAVDESVLCTVSKMVEASNLVLLGQATKPIEKEHLSQLLNKSVCFSCASNQQNPGFQPSLIDIQKALENKEFSVHYQPKVCLDNGQWTGIEAFIRWPHPVYGMIAPNRFIPIAEQDDIINALFLYIADQAITDLANLHKQGWQGTVAINLAAKNLVHFETMQAMVNLVADSEVSSKDIVLELTERQALPAQAERSLKAMARLNMKGFKLSLDDFGTGFSSLQQLDYFPFSEVKLDRSFVDNCQSSIFNQTVIEFCMTLAKRLNLNVVFEGIEDLETLNFLRTFQYGSAQGFFIAKPMPYEQLLEWHQQWQLQNPIQDI</sequence>
<reference evidence="4" key="1">
    <citation type="journal article" date="2017" name="Genome Announc.">
        <title>Whole-Genome Sequence of Photobacterium damselae subsp. piscicida Strain 91-197, Isolated from Hybrid Striped Bass (Morone sp.) in the United States.</title>
        <authorList>
            <person name="Teru Y."/>
            <person name="Hikima J."/>
            <person name="Kono T."/>
            <person name="Sakai M."/>
            <person name="Takano T."/>
            <person name="Hawke J.P."/>
            <person name="Takeyama H."/>
            <person name="Aoki T."/>
        </authorList>
    </citation>
    <scope>NUCLEOTIDE SEQUENCE</scope>
    <source>
        <strain evidence="4">91-197</strain>
    </source>
</reference>
<evidence type="ECO:0000259" key="3">
    <source>
        <dbReference type="PROSITE" id="PS50883"/>
    </source>
</evidence>
<dbReference type="Proteomes" id="UP000516656">
    <property type="component" value="Chromosome 1"/>
</dbReference>
<dbReference type="InterPro" id="IPR050706">
    <property type="entry name" value="Cyclic-di-GMP_PDE-like"/>
</dbReference>